<name>A0A699REJ1_TANCI</name>
<dbReference type="AlphaFoldDB" id="A0A699REJ1"/>
<feature type="non-terminal residue" evidence="2">
    <location>
        <position position="247"/>
    </location>
</feature>
<evidence type="ECO:0000256" key="1">
    <source>
        <dbReference type="SAM" id="MobiDB-lite"/>
    </source>
</evidence>
<proteinExistence type="predicted"/>
<accession>A0A699REJ1</accession>
<sequence>MLAHHEGLARPAQIGAAARGGDGGGNGAGGVAPGAVGSAGHLVDGNCLRHHGRRVVGRVAQLLGIHGGGTGLEDMQQPGGRYRYDARVEHRIRDGQARAGRRAGAEIRGVVRLGGNGRERNRLGVGPRRLIERVSQGAVAQLVESPAVGVVVAAAPFGPQPLRKQGTVRSAQPLHVHVVIVHQLPHRAHVAALVGRDNSLNHPVAGAVRGVGQTGRRPGCRPSAPASRPGPRPAARGPGRGRFPATA</sequence>
<comment type="caution">
    <text evidence="2">The sequence shown here is derived from an EMBL/GenBank/DDBJ whole genome shotgun (WGS) entry which is preliminary data.</text>
</comment>
<feature type="compositionally biased region" description="Low complexity" evidence="1">
    <location>
        <begin position="221"/>
        <end position="237"/>
    </location>
</feature>
<feature type="region of interest" description="Disordered" evidence="1">
    <location>
        <begin position="209"/>
        <end position="247"/>
    </location>
</feature>
<organism evidence="2">
    <name type="scientific">Tanacetum cinerariifolium</name>
    <name type="common">Dalmatian daisy</name>
    <name type="synonym">Chrysanthemum cinerariifolium</name>
    <dbReference type="NCBI Taxonomy" id="118510"/>
    <lineage>
        <taxon>Eukaryota</taxon>
        <taxon>Viridiplantae</taxon>
        <taxon>Streptophyta</taxon>
        <taxon>Embryophyta</taxon>
        <taxon>Tracheophyta</taxon>
        <taxon>Spermatophyta</taxon>
        <taxon>Magnoliopsida</taxon>
        <taxon>eudicotyledons</taxon>
        <taxon>Gunneridae</taxon>
        <taxon>Pentapetalae</taxon>
        <taxon>asterids</taxon>
        <taxon>campanulids</taxon>
        <taxon>Asterales</taxon>
        <taxon>Asteraceae</taxon>
        <taxon>Asteroideae</taxon>
        <taxon>Anthemideae</taxon>
        <taxon>Anthemidinae</taxon>
        <taxon>Tanacetum</taxon>
    </lineage>
</organism>
<feature type="non-terminal residue" evidence="2">
    <location>
        <position position="1"/>
    </location>
</feature>
<reference evidence="2" key="1">
    <citation type="journal article" date="2019" name="Sci. Rep.">
        <title>Draft genome of Tanacetum cinerariifolium, the natural source of mosquito coil.</title>
        <authorList>
            <person name="Yamashiro T."/>
            <person name="Shiraishi A."/>
            <person name="Satake H."/>
            <person name="Nakayama K."/>
        </authorList>
    </citation>
    <scope>NUCLEOTIDE SEQUENCE</scope>
</reference>
<gene>
    <name evidence="2" type="ORF">Tci_856345</name>
</gene>
<dbReference type="EMBL" id="BKCJ011094323">
    <property type="protein sequence ID" value="GFC84375.1"/>
    <property type="molecule type" value="Genomic_DNA"/>
</dbReference>
<evidence type="ECO:0000313" key="2">
    <source>
        <dbReference type="EMBL" id="GFC84375.1"/>
    </source>
</evidence>
<protein>
    <submittedName>
        <fullName evidence="2">Uncharacterized protein</fullName>
    </submittedName>
</protein>